<reference evidence="1 2" key="1">
    <citation type="submission" date="2020-11" db="EMBL/GenBank/DDBJ databases">
        <title>Indigenous Rhizobia Nodulating Common beans in Western Kenya.</title>
        <authorList>
            <person name="Wekesa C.S."/>
            <person name="Oelmueller R."/>
            <person name="Furch A.C."/>
        </authorList>
    </citation>
    <scope>NUCLEOTIDE SEQUENCE [LARGE SCALE GENOMIC DNA]</scope>
    <source>
        <strain evidence="2">BS3</strain>
    </source>
</reference>
<evidence type="ECO:0000313" key="2">
    <source>
        <dbReference type="Proteomes" id="UP000540266"/>
    </source>
</evidence>
<dbReference type="GeneID" id="45961776"/>
<protein>
    <submittedName>
        <fullName evidence="1">Uncharacterized protein</fullName>
    </submittedName>
</protein>
<dbReference type="EMBL" id="CP064931">
    <property type="protein sequence ID" value="QPK10355.1"/>
    <property type="molecule type" value="Genomic_DNA"/>
</dbReference>
<proteinExistence type="predicted"/>
<dbReference type="AlphaFoldDB" id="A0A7T0EEW6"/>
<accession>A0A7T0EEW6</accession>
<gene>
    <name evidence="1" type="ORF">HER27_007335</name>
</gene>
<name>A0A7T0EEW6_9HYPH</name>
<dbReference type="RefSeq" id="WP_016733239.1">
    <property type="nucleotide sequence ID" value="NZ_CP013522.1"/>
</dbReference>
<sequence>MRRQLRFIALDVLFTRLAWQTKVKIITENEKPKQMPAAAPAGILTLLSAA</sequence>
<organism evidence="1 2">
    <name type="scientific">Rhizobium phaseoli</name>
    <dbReference type="NCBI Taxonomy" id="396"/>
    <lineage>
        <taxon>Bacteria</taxon>
        <taxon>Pseudomonadati</taxon>
        <taxon>Pseudomonadota</taxon>
        <taxon>Alphaproteobacteria</taxon>
        <taxon>Hyphomicrobiales</taxon>
        <taxon>Rhizobiaceae</taxon>
        <taxon>Rhizobium/Agrobacterium group</taxon>
        <taxon>Rhizobium</taxon>
    </lineage>
</organism>
<evidence type="ECO:0000313" key="1">
    <source>
        <dbReference type="EMBL" id="QPK10355.1"/>
    </source>
</evidence>
<dbReference type="Proteomes" id="UP000540266">
    <property type="component" value="Chromosome"/>
</dbReference>